<dbReference type="SUPFAM" id="SSF54913">
    <property type="entry name" value="GlnB-like"/>
    <property type="match status" value="1"/>
</dbReference>
<dbReference type="InterPro" id="IPR018551">
    <property type="entry name" value="DUF2007"/>
</dbReference>
<feature type="domain" description="DUF2007" evidence="2">
    <location>
        <begin position="6"/>
        <end position="70"/>
    </location>
</feature>
<dbReference type="Pfam" id="PF09413">
    <property type="entry name" value="DUF2007"/>
    <property type="match status" value="1"/>
</dbReference>
<evidence type="ECO:0000313" key="4">
    <source>
        <dbReference type="Proteomes" id="UP000245802"/>
    </source>
</evidence>
<protein>
    <recommendedName>
        <fullName evidence="2">DUF2007 domain-containing protein</fullName>
    </recommendedName>
</protein>
<dbReference type="RefSeq" id="WP_010042534.1">
    <property type="nucleotide sequence ID" value="NZ_CP025958.1"/>
</dbReference>
<reference evidence="3 4" key="1">
    <citation type="submission" date="2018-01" db="EMBL/GenBank/DDBJ databases">
        <title>G. obscuriglobus.</title>
        <authorList>
            <person name="Franke J."/>
            <person name="Blomberg W."/>
            <person name="Selmecki A."/>
        </authorList>
    </citation>
    <scope>NUCLEOTIDE SEQUENCE [LARGE SCALE GENOMIC DNA]</scope>
    <source>
        <strain evidence="3 4">DSM 5831</strain>
    </source>
</reference>
<dbReference type="Gene3D" id="3.30.70.790">
    <property type="entry name" value="UreE, C-terminal domain"/>
    <property type="match status" value="1"/>
</dbReference>
<dbReference type="KEGG" id="gog:C1280_12320"/>
<feature type="transmembrane region" description="Helical" evidence="1">
    <location>
        <begin position="128"/>
        <end position="147"/>
    </location>
</feature>
<evidence type="ECO:0000256" key="1">
    <source>
        <dbReference type="SAM" id="Phobius"/>
    </source>
</evidence>
<feature type="transmembrane region" description="Helical" evidence="1">
    <location>
        <begin position="167"/>
        <end position="188"/>
    </location>
</feature>
<proteinExistence type="predicted"/>
<keyword evidence="4" id="KW-1185">Reference proteome</keyword>
<keyword evidence="1" id="KW-0812">Transmembrane</keyword>
<evidence type="ECO:0000259" key="2">
    <source>
        <dbReference type="Pfam" id="PF09413"/>
    </source>
</evidence>
<evidence type="ECO:0000313" key="3">
    <source>
        <dbReference type="EMBL" id="AWM37695.1"/>
    </source>
</evidence>
<dbReference type="EMBL" id="CP025958">
    <property type="protein sequence ID" value="AWM37695.1"/>
    <property type="molecule type" value="Genomic_DNA"/>
</dbReference>
<organism evidence="3 4">
    <name type="scientific">Gemmata obscuriglobus</name>
    <dbReference type="NCBI Taxonomy" id="114"/>
    <lineage>
        <taxon>Bacteria</taxon>
        <taxon>Pseudomonadati</taxon>
        <taxon>Planctomycetota</taxon>
        <taxon>Planctomycetia</taxon>
        <taxon>Gemmatales</taxon>
        <taxon>Gemmataceae</taxon>
        <taxon>Gemmata</taxon>
    </lineage>
</organism>
<sequence length="193" mass="20552">MAGKLVTIATFEQGARAHLARGVLEEAGIRATVTDEAVVTMDWLLGGAVGWVKVQVLEEDADRAVAVLEETLGAETGPVDEAALAAEAEAAGEADAAERPQPEPVAIVPIDAAGAQPPSERDEYARRAFLAAFFGLIVPLLWFYALYLFLNAAFGTGSISPRYKNRLLAIGALLAIGFFTAMYLIALYRDPFP</sequence>
<accession>A0A2Z3H3M6</accession>
<dbReference type="AlphaFoldDB" id="A0A2Z3H3M6"/>
<dbReference type="Proteomes" id="UP000245802">
    <property type="component" value="Chromosome"/>
</dbReference>
<dbReference type="InterPro" id="IPR011322">
    <property type="entry name" value="N-reg_PII-like_a/b"/>
</dbReference>
<gene>
    <name evidence="3" type="ORF">C1280_12320</name>
</gene>
<dbReference type="OrthoDB" id="286860at2"/>
<keyword evidence="1" id="KW-1133">Transmembrane helix</keyword>
<keyword evidence="1" id="KW-0472">Membrane</keyword>
<name>A0A2Z3H3M6_9BACT</name>